<dbReference type="Pfam" id="PF01583">
    <property type="entry name" value="APS_kinase"/>
    <property type="match status" value="1"/>
</dbReference>
<dbReference type="SUPFAM" id="SSF52540">
    <property type="entry name" value="P-loop containing nucleoside triphosphate hydrolases"/>
    <property type="match status" value="1"/>
</dbReference>
<evidence type="ECO:0000313" key="18">
    <source>
        <dbReference type="Proteomes" id="UP000189670"/>
    </source>
</evidence>
<dbReference type="GO" id="GO:0000103">
    <property type="term" value="P:sulfate assimilation"/>
    <property type="evidence" value="ECO:0007669"/>
    <property type="project" value="UniProtKB-UniRule"/>
</dbReference>
<dbReference type="InterPro" id="IPR002891">
    <property type="entry name" value="APS"/>
</dbReference>
<evidence type="ECO:0000256" key="15">
    <source>
        <dbReference type="SAM" id="Phobius"/>
    </source>
</evidence>
<evidence type="ECO:0000313" key="17">
    <source>
        <dbReference type="EMBL" id="ETR73120.1"/>
    </source>
</evidence>
<organism evidence="17 18">
    <name type="scientific">Candidatus Magnetoglobus multicellularis str. Araruama</name>
    <dbReference type="NCBI Taxonomy" id="890399"/>
    <lineage>
        <taxon>Bacteria</taxon>
        <taxon>Pseudomonadati</taxon>
        <taxon>Thermodesulfobacteriota</taxon>
        <taxon>Desulfobacteria</taxon>
        <taxon>Desulfobacterales</taxon>
        <taxon>Desulfobacteraceae</taxon>
        <taxon>Candidatus Magnetoglobus</taxon>
    </lineage>
</organism>
<keyword evidence="15" id="KW-1133">Transmembrane helix</keyword>
<dbReference type="InterPro" id="IPR027417">
    <property type="entry name" value="P-loop_NTPase"/>
</dbReference>
<keyword evidence="6 13" id="KW-0808">Transferase</keyword>
<sequence>MKNIQKNNVVWHRALVNRNDRNGMNGHRSVNLWFTGLSGSGKSTLAHALEKRLFDMRCRTFVFDGDNVRLGLCKDLGFSDKDRQENIRRITEMVKLFLEAGIIALTAFIAPFQKDRDMIKSHLGQENYIEVYCDCPLQTCEKRDVKGMYQKARQGIISDFTGISSPYEIPESPDIVLQTSAQSIDNCVEQLIQLMAQRRIFQLTDI</sequence>
<dbReference type="GO" id="GO:0070814">
    <property type="term" value="P:hydrogen sulfide biosynthetic process"/>
    <property type="evidence" value="ECO:0007669"/>
    <property type="project" value="UniProtKB-UniRule"/>
</dbReference>
<dbReference type="NCBIfam" id="NF003013">
    <property type="entry name" value="PRK03846.1"/>
    <property type="match status" value="1"/>
</dbReference>
<evidence type="ECO:0000256" key="12">
    <source>
        <dbReference type="ARBA" id="ARBA00031464"/>
    </source>
</evidence>
<keyword evidence="9 13" id="KW-0067">ATP-binding</keyword>
<dbReference type="HAMAP" id="MF_00065">
    <property type="entry name" value="Adenylyl_sulf_kinase"/>
    <property type="match status" value="1"/>
</dbReference>
<dbReference type="FunFam" id="3.40.50.300:FF:000212">
    <property type="entry name" value="Adenylyl-sulfate kinase"/>
    <property type="match status" value="1"/>
</dbReference>
<evidence type="ECO:0000256" key="8">
    <source>
        <dbReference type="ARBA" id="ARBA00022777"/>
    </source>
</evidence>
<keyword evidence="7 13" id="KW-0547">Nucleotide-binding</keyword>
<evidence type="ECO:0000256" key="11">
    <source>
        <dbReference type="ARBA" id="ARBA00031393"/>
    </source>
</evidence>
<dbReference type="Proteomes" id="UP000189670">
    <property type="component" value="Unassembled WGS sequence"/>
</dbReference>
<proteinExistence type="inferred from homology"/>
<evidence type="ECO:0000256" key="9">
    <source>
        <dbReference type="ARBA" id="ARBA00022840"/>
    </source>
</evidence>
<dbReference type="GO" id="GO:0004020">
    <property type="term" value="F:adenylylsulfate kinase activity"/>
    <property type="evidence" value="ECO:0007669"/>
    <property type="project" value="UniProtKB-UniRule"/>
</dbReference>
<keyword evidence="13" id="KW-0597">Phosphoprotein</keyword>
<dbReference type="CDD" id="cd02027">
    <property type="entry name" value="APSK"/>
    <property type="match status" value="1"/>
</dbReference>
<dbReference type="EMBL" id="ATBP01000087">
    <property type="protein sequence ID" value="ETR73120.1"/>
    <property type="molecule type" value="Genomic_DNA"/>
</dbReference>
<evidence type="ECO:0000256" key="5">
    <source>
        <dbReference type="ARBA" id="ARBA00012121"/>
    </source>
</evidence>
<dbReference type="PANTHER" id="PTHR11055">
    <property type="entry name" value="BIFUNCTIONAL 3'-PHOSPHOADENOSINE 5'-PHOSPHOSULFATE SYNTHASE"/>
    <property type="match status" value="1"/>
</dbReference>
<dbReference type="EC" id="2.7.1.25" evidence="5 13"/>
<reference evidence="18" key="1">
    <citation type="submission" date="2012-11" db="EMBL/GenBank/DDBJ databases">
        <authorList>
            <person name="Lucero-Rivera Y.E."/>
            <person name="Tovar-Ramirez D."/>
        </authorList>
    </citation>
    <scope>NUCLEOTIDE SEQUENCE [LARGE SCALE GENOMIC DNA]</scope>
    <source>
        <strain evidence="18">Araruama</strain>
    </source>
</reference>
<comment type="caution">
    <text evidence="13">Lacks conserved residue(s) required for the propagation of feature annotation.</text>
</comment>
<evidence type="ECO:0000256" key="7">
    <source>
        <dbReference type="ARBA" id="ARBA00022741"/>
    </source>
</evidence>
<evidence type="ECO:0000256" key="10">
    <source>
        <dbReference type="ARBA" id="ARBA00029724"/>
    </source>
</evidence>
<keyword evidence="15" id="KW-0472">Membrane</keyword>
<comment type="similarity">
    <text evidence="4 13 14">Belongs to the APS kinase family.</text>
</comment>
<dbReference type="GO" id="GO:0005524">
    <property type="term" value="F:ATP binding"/>
    <property type="evidence" value="ECO:0007669"/>
    <property type="project" value="UniProtKB-UniRule"/>
</dbReference>
<evidence type="ECO:0000256" key="2">
    <source>
        <dbReference type="ARBA" id="ARBA00002632"/>
    </source>
</evidence>
<gene>
    <name evidence="13" type="primary">cysC</name>
    <name evidence="17" type="ORF">OMM_01200</name>
</gene>
<keyword evidence="8 13" id="KW-0418">Kinase</keyword>
<comment type="caution">
    <text evidence="17">The sequence shown here is derived from an EMBL/GenBank/DDBJ whole genome shotgun (WGS) entry which is preliminary data.</text>
</comment>
<keyword evidence="15" id="KW-0812">Transmembrane</keyword>
<feature type="transmembrane region" description="Helical" evidence="15">
    <location>
        <begin position="93"/>
        <end position="112"/>
    </location>
</feature>
<feature type="domain" description="APS kinase" evidence="16">
    <location>
        <begin position="29"/>
        <end position="177"/>
    </location>
</feature>
<evidence type="ECO:0000256" key="6">
    <source>
        <dbReference type="ARBA" id="ARBA00022679"/>
    </source>
</evidence>
<comment type="catalytic activity">
    <reaction evidence="1 13 14">
        <text>adenosine 5'-phosphosulfate + ATP = 3'-phosphoadenylyl sulfate + ADP + H(+)</text>
        <dbReference type="Rhea" id="RHEA:24152"/>
        <dbReference type="ChEBI" id="CHEBI:15378"/>
        <dbReference type="ChEBI" id="CHEBI:30616"/>
        <dbReference type="ChEBI" id="CHEBI:58243"/>
        <dbReference type="ChEBI" id="CHEBI:58339"/>
        <dbReference type="ChEBI" id="CHEBI:456216"/>
        <dbReference type="EC" id="2.7.1.25"/>
    </reaction>
</comment>
<evidence type="ECO:0000256" key="14">
    <source>
        <dbReference type="RuleBase" id="RU004347"/>
    </source>
</evidence>
<name>A0A1V1PE90_9BACT</name>
<dbReference type="AlphaFoldDB" id="A0A1V1PE90"/>
<protein>
    <recommendedName>
        <fullName evidence="5 13">Adenylyl-sulfate kinase</fullName>
        <ecNumber evidence="5 13">2.7.1.25</ecNumber>
    </recommendedName>
    <alternativeName>
        <fullName evidence="11 13">APS kinase</fullName>
    </alternativeName>
    <alternativeName>
        <fullName evidence="12 13">ATP adenosine-5'-phosphosulfate 3'-phosphotransferase</fullName>
    </alternativeName>
    <alternativeName>
        <fullName evidence="10 13">Adenosine-5'-phosphosulfate kinase</fullName>
    </alternativeName>
</protein>
<accession>A0A1V1PE90</accession>
<evidence type="ECO:0000256" key="13">
    <source>
        <dbReference type="HAMAP-Rule" id="MF_00065"/>
    </source>
</evidence>
<evidence type="ECO:0000256" key="3">
    <source>
        <dbReference type="ARBA" id="ARBA00004806"/>
    </source>
</evidence>
<dbReference type="NCBIfam" id="TIGR00455">
    <property type="entry name" value="apsK"/>
    <property type="match status" value="1"/>
</dbReference>
<comment type="function">
    <text evidence="2 13 14">Catalyzes the synthesis of activated sulfate.</text>
</comment>
<dbReference type="InterPro" id="IPR059117">
    <property type="entry name" value="APS_kinase_dom"/>
</dbReference>
<evidence type="ECO:0000256" key="1">
    <source>
        <dbReference type="ARBA" id="ARBA00001823"/>
    </source>
</evidence>
<dbReference type="Gene3D" id="3.40.50.300">
    <property type="entry name" value="P-loop containing nucleotide triphosphate hydrolases"/>
    <property type="match status" value="1"/>
</dbReference>
<dbReference type="UniPathway" id="UPA00140">
    <property type="reaction ID" value="UER00205"/>
</dbReference>
<comment type="pathway">
    <text evidence="3 13 14">Sulfur metabolism; hydrogen sulfide biosynthesis; sulfite from sulfate: step 2/3.</text>
</comment>
<dbReference type="PANTHER" id="PTHR11055:SF1">
    <property type="entry name" value="PAPS SYNTHETASE, ISOFORM D"/>
    <property type="match status" value="1"/>
</dbReference>
<evidence type="ECO:0000259" key="16">
    <source>
        <dbReference type="Pfam" id="PF01583"/>
    </source>
</evidence>
<evidence type="ECO:0000256" key="4">
    <source>
        <dbReference type="ARBA" id="ARBA00007008"/>
    </source>
</evidence>
<feature type="binding site" evidence="13">
    <location>
        <begin position="36"/>
        <end position="43"/>
    </location>
    <ligand>
        <name>ATP</name>
        <dbReference type="ChEBI" id="CHEBI:30616"/>
    </ligand>
</feature>